<comment type="caution">
    <text evidence="2">The sequence shown here is derived from an EMBL/GenBank/DDBJ whole genome shotgun (WGS) entry which is preliminary data.</text>
</comment>
<feature type="region of interest" description="Disordered" evidence="1">
    <location>
        <begin position="60"/>
        <end position="82"/>
    </location>
</feature>
<sequence length="105" mass="11719">MARRLRPVSRKELVARLKALGFSGPYTGGRHRFMVRGSVRLVLPNPHRGEVGVDLLIPPHAGPSQHGGPGKRFLGKLPSMVGQRKHKDIKRILRQAGMEEEGWLE</sequence>
<name>A0A0N0BLK0_THEAQ</name>
<dbReference type="EMBL" id="LHCI01000106">
    <property type="protein sequence ID" value="KOX89680.1"/>
    <property type="molecule type" value="Genomic_DNA"/>
</dbReference>
<evidence type="ECO:0000313" key="2">
    <source>
        <dbReference type="EMBL" id="KOX89680.1"/>
    </source>
</evidence>
<proteinExistence type="predicted"/>
<evidence type="ECO:0008006" key="4">
    <source>
        <dbReference type="Google" id="ProtNLM"/>
    </source>
</evidence>
<dbReference type="AlphaFoldDB" id="A0A0N0BLK0"/>
<organism evidence="2 3">
    <name type="scientific">Thermus aquaticus</name>
    <dbReference type="NCBI Taxonomy" id="271"/>
    <lineage>
        <taxon>Bacteria</taxon>
        <taxon>Thermotogati</taxon>
        <taxon>Deinococcota</taxon>
        <taxon>Deinococci</taxon>
        <taxon>Thermales</taxon>
        <taxon>Thermaceae</taxon>
        <taxon>Thermus</taxon>
    </lineage>
</organism>
<dbReference type="PATRIC" id="fig|271.14.peg.934"/>
<dbReference type="Proteomes" id="UP000037685">
    <property type="component" value="Unassembled WGS sequence"/>
</dbReference>
<evidence type="ECO:0000313" key="3">
    <source>
        <dbReference type="Proteomes" id="UP000037685"/>
    </source>
</evidence>
<evidence type="ECO:0000256" key="1">
    <source>
        <dbReference type="SAM" id="MobiDB-lite"/>
    </source>
</evidence>
<dbReference type="SUPFAM" id="SSF54786">
    <property type="entry name" value="YcfA/nrd intein domain"/>
    <property type="match status" value="1"/>
</dbReference>
<gene>
    <name evidence="2" type="ORF">BVI061214_00858</name>
</gene>
<protein>
    <recommendedName>
        <fullName evidence="4">YcfA-like protein</fullName>
    </recommendedName>
</protein>
<accession>A0A0N0BLK0</accession>
<reference evidence="2 3" key="1">
    <citation type="submission" date="2015-07" db="EMBL/GenBank/DDBJ databases">
        <authorList>
            <person name="Noorani M."/>
        </authorList>
    </citation>
    <scope>NUCLEOTIDE SEQUENCE [LARGE SCALE GENOMIC DNA]</scope>
    <source>
        <strain evidence="3">ATCC 25104 / DSM 625 / JCM 10724 / NBRC 103206 / NCIMB 11243 / YT-1</strain>
    </source>
</reference>